<gene>
    <name evidence="1" type="ORF">CR513_52436</name>
</gene>
<evidence type="ECO:0000313" key="1">
    <source>
        <dbReference type="EMBL" id="RDX68563.1"/>
    </source>
</evidence>
<reference evidence="1" key="1">
    <citation type="submission" date="2018-05" db="EMBL/GenBank/DDBJ databases">
        <title>Draft genome of Mucuna pruriens seed.</title>
        <authorList>
            <person name="Nnadi N.E."/>
            <person name="Vos R."/>
            <person name="Hasami M.H."/>
            <person name="Devisetty U.K."/>
            <person name="Aguiy J.C."/>
        </authorList>
    </citation>
    <scope>NUCLEOTIDE SEQUENCE [LARGE SCALE GENOMIC DNA]</scope>
    <source>
        <strain evidence="1">JCA_2017</strain>
    </source>
</reference>
<dbReference type="AlphaFoldDB" id="A0A371ER81"/>
<feature type="non-terminal residue" evidence="1">
    <location>
        <position position="1"/>
    </location>
</feature>
<protein>
    <submittedName>
        <fullName evidence="1">Uncharacterized protein</fullName>
    </submittedName>
</protein>
<accession>A0A371ER81</accession>
<keyword evidence="2" id="KW-1185">Reference proteome</keyword>
<dbReference type="OrthoDB" id="1931687at2759"/>
<name>A0A371ER81_MUCPR</name>
<evidence type="ECO:0000313" key="2">
    <source>
        <dbReference type="Proteomes" id="UP000257109"/>
    </source>
</evidence>
<comment type="caution">
    <text evidence="1">The sequence shown here is derived from an EMBL/GenBank/DDBJ whole genome shotgun (WGS) entry which is preliminary data.</text>
</comment>
<dbReference type="Proteomes" id="UP000257109">
    <property type="component" value="Unassembled WGS sequence"/>
</dbReference>
<dbReference type="EMBL" id="QJKJ01012473">
    <property type="protein sequence ID" value="RDX68563.1"/>
    <property type="molecule type" value="Genomic_DNA"/>
</dbReference>
<sequence length="74" mass="8374">MSGPDTAFFIAVKPVKRSKVPGRANDDVENMIGFPCANLSFYFKMEAYLEVLDLWETVEEDYEVLPLPNNPTMA</sequence>
<proteinExistence type="predicted"/>
<organism evidence="1 2">
    <name type="scientific">Mucuna pruriens</name>
    <name type="common">Velvet bean</name>
    <name type="synonym">Dolichos pruriens</name>
    <dbReference type="NCBI Taxonomy" id="157652"/>
    <lineage>
        <taxon>Eukaryota</taxon>
        <taxon>Viridiplantae</taxon>
        <taxon>Streptophyta</taxon>
        <taxon>Embryophyta</taxon>
        <taxon>Tracheophyta</taxon>
        <taxon>Spermatophyta</taxon>
        <taxon>Magnoliopsida</taxon>
        <taxon>eudicotyledons</taxon>
        <taxon>Gunneridae</taxon>
        <taxon>Pentapetalae</taxon>
        <taxon>rosids</taxon>
        <taxon>fabids</taxon>
        <taxon>Fabales</taxon>
        <taxon>Fabaceae</taxon>
        <taxon>Papilionoideae</taxon>
        <taxon>50 kb inversion clade</taxon>
        <taxon>NPAAA clade</taxon>
        <taxon>indigoferoid/millettioid clade</taxon>
        <taxon>Phaseoleae</taxon>
        <taxon>Mucuna</taxon>
    </lineage>
</organism>